<keyword evidence="3" id="KW-1185">Reference proteome</keyword>
<keyword evidence="1" id="KW-0472">Membrane</keyword>
<name>A0A811VIJ7_CERCA</name>
<evidence type="ECO:0000256" key="1">
    <source>
        <dbReference type="SAM" id="Phobius"/>
    </source>
</evidence>
<dbReference type="AlphaFoldDB" id="A0A811VIJ7"/>
<accession>A0A811VIJ7</accession>
<organism evidence="2 3">
    <name type="scientific">Ceratitis capitata</name>
    <name type="common">Mediterranean fruit fly</name>
    <name type="synonym">Tephritis capitata</name>
    <dbReference type="NCBI Taxonomy" id="7213"/>
    <lineage>
        <taxon>Eukaryota</taxon>
        <taxon>Metazoa</taxon>
        <taxon>Ecdysozoa</taxon>
        <taxon>Arthropoda</taxon>
        <taxon>Hexapoda</taxon>
        <taxon>Insecta</taxon>
        <taxon>Pterygota</taxon>
        <taxon>Neoptera</taxon>
        <taxon>Endopterygota</taxon>
        <taxon>Diptera</taxon>
        <taxon>Brachycera</taxon>
        <taxon>Muscomorpha</taxon>
        <taxon>Tephritoidea</taxon>
        <taxon>Tephritidae</taxon>
        <taxon>Ceratitis</taxon>
        <taxon>Ceratitis</taxon>
    </lineage>
</organism>
<gene>
    <name evidence="2" type="ORF">CCAP1982_LOCUS23223</name>
</gene>
<protein>
    <submittedName>
        <fullName evidence="2">(Mediterranean fruit fly) hypothetical protein</fullName>
    </submittedName>
</protein>
<proteinExistence type="predicted"/>
<reference evidence="2" key="1">
    <citation type="submission" date="2020-11" db="EMBL/GenBank/DDBJ databases">
        <authorList>
            <person name="Whitehead M."/>
        </authorList>
    </citation>
    <scope>NUCLEOTIDE SEQUENCE</scope>
    <source>
        <strain evidence="2">EGII</strain>
    </source>
</reference>
<keyword evidence="1" id="KW-1133">Transmembrane helix</keyword>
<evidence type="ECO:0000313" key="3">
    <source>
        <dbReference type="Proteomes" id="UP000606786"/>
    </source>
</evidence>
<keyword evidence="1" id="KW-0812">Transmembrane</keyword>
<dbReference type="EMBL" id="CAJHJT010000056">
    <property type="protein sequence ID" value="CAD7015276.1"/>
    <property type="molecule type" value="Genomic_DNA"/>
</dbReference>
<dbReference type="Proteomes" id="UP000606786">
    <property type="component" value="Unassembled WGS sequence"/>
</dbReference>
<feature type="transmembrane region" description="Helical" evidence="1">
    <location>
        <begin position="18"/>
        <end position="39"/>
    </location>
</feature>
<sequence length="119" mass="13486">MTVRELTALHFNGNQAQYVYFLLSGAVALAIIVLAYISVRTTLDSKLREDLGALQKTFNYMKPSWSYNNTWRQIGSKANHLIYSAYFDDRLDVWPINTGCDTGHAPTTLPLEPEKCRKG</sequence>
<comment type="caution">
    <text evidence="2">The sequence shown here is derived from an EMBL/GenBank/DDBJ whole genome shotgun (WGS) entry which is preliminary data.</text>
</comment>
<dbReference type="OrthoDB" id="2526284at2759"/>
<evidence type="ECO:0000313" key="2">
    <source>
        <dbReference type="EMBL" id="CAD7015276.1"/>
    </source>
</evidence>